<dbReference type="PRINTS" id="PR00237">
    <property type="entry name" value="GPCRRHODOPSN"/>
</dbReference>
<keyword evidence="2" id="KW-1003">Cell membrane</keyword>
<evidence type="ECO:0000259" key="11">
    <source>
        <dbReference type="PROSITE" id="PS50262"/>
    </source>
</evidence>
<feature type="transmembrane region" description="Helical" evidence="10">
    <location>
        <begin position="30"/>
        <end position="52"/>
    </location>
</feature>
<dbReference type="STRING" id="45351.A7T2K5"/>
<comment type="similarity">
    <text evidence="9">Belongs to the G-protein coupled receptor 1 family.</text>
</comment>
<dbReference type="FunCoup" id="A7T2K5">
    <property type="interactions" value="145"/>
</dbReference>
<keyword evidence="7 9" id="KW-0675">Receptor</keyword>
<evidence type="ECO:0000313" key="12">
    <source>
        <dbReference type="EMBL" id="EDO29808.1"/>
    </source>
</evidence>
<evidence type="ECO:0000256" key="10">
    <source>
        <dbReference type="SAM" id="Phobius"/>
    </source>
</evidence>
<dbReference type="GO" id="GO:0008020">
    <property type="term" value="F:G protein-coupled photoreceptor activity"/>
    <property type="evidence" value="ECO:0000318"/>
    <property type="project" value="GO_Central"/>
</dbReference>
<evidence type="ECO:0000256" key="3">
    <source>
        <dbReference type="ARBA" id="ARBA00022692"/>
    </source>
</evidence>
<dbReference type="Pfam" id="PF00001">
    <property type="entry name" value="7tm_1"/>
    <property type="match status" value="1"/>
</dbReference>
<dbReference type="PROSITE" id="PS00237">
    <property type="entry name" value="G_PROTEIN_RECEP_F1_1"/>
    <property type="match status" value="1"/>
</dbReference>
<dbReference type="InterPro" id="IPR000276">
    <property type="entry name" value="GPCR_Rhodpsn"/>
</dbReference>
<feature type="transmembrane region" description="Helical" evidence="10">
    <location>
        <begin position="189"/>
        <end position="214"/>
    </location>
</feature>
<comment type="subcellular location">
    <subcellularLocation>
        <location evidence="1">Cell membrane</location>
        <topology evidence="1">Multi-pass membrane protein</topology>
    </subcellularLocation>
</comment>
<keyword evidence="4 10" id="KW-1133">Transmembrane helix</keyword>
<dbReference type="CDD" id="cd00637">
    <property type="entry name" value="7tm_classA_rhodopsin-like"/>
    <property type="match status" value="1"/>
</dbReference>
<evidence type="ECO:0000256" key="8">
    <source>
        <dbReference type="ARBA" id="ARBA00023224"/>
    </source>
</evidence>
<keyword evidence="5 9" id="KW-0297">G-protein coupled receptor</keyword>
<feature type="transmembrane region" description="Helical" evidence="10">
    <location>
        <begin position="235"/>
        <end position="253"/>
    </location>
</feature>
<dbReference type="GO" id="GO:0071482">
    <property type="term" value="P:cellular response to light stimulus"/>
    <property type="evidence" value="ECO:0000318"/>
    <property type="project" value="GO_Central"/>
</dbReference>
<dbReference type="Proteomes" id="UP000001593">
    <property type="component" value="Unassembled WGS sequence"/>
</dbReference>
<keyword evidence="6 10" id="KW-0472">Membrane</keyword>
<feature type="transmembrane region" description="Helical" evidence="10">
    <location>
        <begin position="64"/>
        <end position="82"/>
    </location>
</feature>
<dbReference type="PANTHER" id="PTHR24228:SF59">
    <property type="entry name" value="NEUROPEPTIDE RECEPTOR 15"/>
    <property type="match status" value="1"/>
</dbReference>
<evidence type="ECO:0000256" key="2">
    <source>
        <dbReference type="ARBA" id="ARBA00022475"/>
    </source>
</evidence>
<dbReference type="AlphaFoldDB" id="A7T2K5"/>
<dbReference type="EMBL" id="DS470270">
    <property type="protein sequence ID" value="EDO29808.1"/>
    <property type="molecule type" value="Genomic_DNA"/>
</dbReference>
<protein>
    <recommendedName>
        <fullName evidence="11">G-protein coupled receptors family 1 profile domain-containing protein</fullName>
    </recommendedName>
</protein>
<accession>A7T2K5</accession>
<keyword evidence="8 9" id="KW-0807">Transducer</keyword>
<keyword evidence="13" id="KW-1185">Reference proteome</keyword>
<feature type="transmembrane region" description="Helical" evidence="10">
    <location>
        <begin position="102"/>
        <end position="123"/>
    </location>
</feature>
<dbReference type="Gene3D" id="1.20.1070.10">
    <property type="entry name" value="Rhodopsin 7-helix transmembrane proteins"/>
    <property type="match status" value="1"/>
</dbReference>
<feature type="transmembrane region" description="Helical" evidence="10">
    <location>
        <begin position="144"/>
        <end position="164"/>
    </location>
</feature>
<reference evidence="12 13" key="1">
    <citation type="journal article" date="2007" name="Science">
        <title>Sea anemone genome reveals ancestral eumetazoan gene repertoire and genomic organization.</title>
        <authorList>
            <person name="Putnam N.H."/>
            <person name="Srivastava M."/>
            <person name="Hellsten U."/>
            <person name="Dirks B."/>
            <person name="Chapman J."/>
            <person name="Salamov A."/>
            <person name="Terry A."/>
            <person name="Shapiro H."/>
            <person name="Lindquist E."/>
            <person name="Kapitonov V.V."/>
            <person name="Jurka J."/>
            <person name="Genikhovich G."/>
            <person name="Grigoriev I.V."/>
            <person name="Lucas S.M."/>
            <person name="Steele R.E."/>
            <person name="Finnerty J.R."/>
            <person name="Technau U."/>
            <person name="Martindale M.Q."/>
            <person name="Rokhsar D.S."/>
        </authorList>
    </citation>
    <scope>NUCLEOTIDE SEQUENCE [LARGE SCALE GENOMIC DNA]</scope>
    <source>
        <strain evidence="13">CH2 X CH6</strain>
    </source>
</reference>
<dbReference type="InParanoid" id="A7T2K5"/>
<dbReference type="PANTHER" id="PTHR24228">
    <property type="entry name" value="B2 BRADYKININ RECEPTOR/ANGIOTENSIN II RECEPTOR"/>
    <property type="match status" value="1"/>
</dbReference>
<dbReference type="SMART" id="SM01381">
    <property type="entry name" value="7TM_GPCR_Srsx"/>
    <property type="match status" value="1"/>
</dbReference>
<keyword evidence="3 9" id="KW-0812">Transmembrane</keyword>
<dbReference type="GO" id="GO:0005886">
    <property type="term" value="C:plasma membrane"/>
    <property type="evidence" value="ECO:0000318"/>
    <property type="project" value="GO_Central"/>
</dbReference>
<sequence>MNQSLSIERQLREQYKIMASRSDSLRIAQVLIWCVLCLGSLLGNLATIIIILRNRRLRTSTNMFVASLAVSDFGITALNALPFGTPSLWLGSWPFADIACQYMGYSGLCATAASVQTLAWTAVNRFYRVVKPSKYNSVFSKRRTAKYIVSVWMLASVSSVPYFAGGDKFIFQPAKFLCFFTLERPLPNVVSLVGAICVPGAIVCYCYSRVFIAVRKHKASITRSRTSISAEDIKITKTLVAIVCAYVCCWFPVLVIDVTDLLSGKWGKAAWVYYVYGILAISSSAASPAIYAIFNPVFRRGYLRLFNGFYSSNSVLDISINRKMYESLAMGNSSEEVTSYLDLVKAMSAVDASLDVRLQTAEVFSRGASRLLLLDPQNKPGRTPLEFWDVVVFLLHDDDPGVKEAMSEVTSLLYLRGG</sequence>
<dbReference type="PROSITE" id="PS50262">
    <property type="entry name" value="G_PROTEIN_RECEP_F1_2"/>
    <property type="match status" value="1"/>
</dbReference>
<dbReference type="GO" id="GO:0007186">
    <property type="term" value="P:G protein-coupled receptor signaling pathway"/>
    <property type="evidence" value="ECO:0000318"/>
    <property type="project" value="GO_Central"/>
</dbReference>
<evidence type="ECO:0000256" key="6">
    <source>
        <dbReference type="ARBA" id="ARBA00023136"/>
    </source>
</evidence>
<dbReference type="FunFam" id="1.20.1070.10:FF:000765">
    <property type="entry name" value="Predicted protein"/>
    <property type="match status" value="1"/>
</dbReference>
<name>A7T2K5_NEMVE</name>
<dbReference type="HOGENOM" id="CLU_009579_0_0_1"/>
<feature type="transmembrane region" description="Helical" evidence="10">
    <location>
        <begin position="273"/>
        <end position="294"/>
    </location>
</feature>
<dbReference type="eggNOG" id="KOG3656">
    <property type="taxonomic scope" value="Eukaryota"/>
</dbReference>
<dbReference type="InterPro" id="IPR017452">
    <property type="entry name" value="GPCR_Rhodpsn_7TM"/>
</dbReference>
<gene>
    <name evidence="12" type="ORF">NEMVEDRAFT_v1g221429</name>
</gene>
<proteinExistence type="inferred from homology"/>
<feature type="domain" description="G-protein coupled receptors family 1 profile" evidence="11">
    <location>
        <begin position="43"/>
        <end position="291"/>
    </location>
</feature>
<dbReference type="PhylomeDB" id="A7T2K5"/>
<dbReference type="OMA" id="HMIPERS"/>
<evidence type="ECO:0000256" key="4">
    <source>
        <dbReference type="ARBA" id="ARBA00022989"/>
    </source>
</evidence>
<evidence type="ECO:0000256" key="9">
    <source>
        <dbReference type="RuleBase" id="RU000688"/>
    </source>
</evidence>
<evidence type="ECO:0000256" key="1">
    <source>
        <dbReference type="ARBA" id="ARBA00004651"/>
    </source>
</evidence>
<organism evidence="12 13">
    <name type="scientific">Nematostella vectensis</name>
    <name type="common">Starlet sea anemone</name>
    <dbReference type="NCBI Taxonomy" id="45351"/>
    <lineage>
        <taxon>Eukaryota</taxon>
        <taxon>Metazoa</taxon>
        <taxon>Cnidaria</taxon>
        <taxon>Anthozoa</taxon>
        <taxon>Hexacorallia</taxon>
        <taxon>Actiniaria</taxon>
        <taxon>Edwardsiidae</taxon>
        <taxon>Nematostella</taxon>
    </lineage>
</organism>
<evidence type="ECO:0000256" key="7">
    <source>
        <dbReference type="ARBA" id="ARBA00023170"/>
    </source>
</evidence>
<evidence type="ECO:0000313" key="13">
    <source>
        <dbReference type="Proteomes" id="UP000001593"/>
    </source>
</evidence>
<dbReference type="GO" id="GO:0007602">
    <property type="term" value="P:phototransduction"/>
    <property type="evidence" value="ECO:0000318"/>
    <property type="project" value="GO_Central"/>
</dbReference>
<dbReference type="SUPFAM" id="SSF81321">
    <property type="entry name" value="Family A G protein-coupled receptor-like"/>
    <property type="match status" value="1"/>
</dbReference>
<evidence type="ECO:0000256" key="5">
    <source>
        <dbReference type="ARBA" id="ARBA00023040"/>
    </source>
</evidence>